<dbReference type="GO" id="GO:0005436">
    <property type="term" value="F:sodium:phosphate symporter activity"/>
    <property type="evidence" value="ECO:0007669"/>
    <property type="project" value="InterPro"/>
</dbReference>
<comment type="caution">
    <text evidence="8">The sequence shown here is derived from an EMBL/GenBank/DDBJ whole genome shotgun (WGS) entry which is preliminary data.</text>
</comment>
<organism evidence="8 9">
    <name type="scientific">Sagittula stellata (strain ATCC 700073 / DSM 11524 / E-37)</name>
    <dbReference type="NCBI Taxonomy" id="388399"/>
    <lineage>
        <taxon>Bacteria</taxon>
        <taxon>Pseudomonadati</taxon>
        <taxon>Pseudomonadota</taxon>
        <taxon>Alphaproteobacteria</taxon>
        <taxon>Rhodobacterales</taxon>
        <taxon>Roseobacteraceae</taxon>
        <taxon>Sagittula</taxon>
    </lineage>
</organism>
<evidence type="ECO:0000256" key="6">
    <source>
        <dbReference type="SAM" id="Phobius"/>
    </source>
</evidence>
<proteinExistence type="predicted"/>
<dbReference type="SUPFAM" id="SSF109755">
    <property type="entry name" value="PhoU-like"/>
    <property type="match status" value="1"/>
</dbReference>
<keyword evidence="3 6" id="KW-0812">Transmembrane</keyword>
<dbReference type="EMBL" id="AAYA01000022">
    <property type="protein sequence ID" value="EBA05841.1"/>
    <property type="molecule type" value="Genomic_DNA"/>
</dbReference>
<reference evidence="8 9" key="1">
    <citation type="submission" date="2006-06" db="EMBL/GenBank/DDBJ databases">
        <authorList>
            <person name="Moran M.A."/>
            <person name="Ferriera S."/>
            <person name="Johnson J."/>
            <person name="Kravitz S."/>
            <person name="Beeson K."/>
            <person name="Sutton G."/>
            <person name="Rogers Y.-H."/>
            <person name="Friedman R."/>
            <person name="Frazier M."/>
            <person name="Venter J.C."/>
        </authorList>
    </citation>
    <scope>NUCLEOTIDE SEQUENCE [LARGE SCALE GENOMIC DNA]</scope>
    <source>
        <strain evidence="8 9">E-37</strain>
    </source>
</reference>
<protein>
    <recommendedName>
        <fullName evidence="7">PhoU domain-containing protein</fullName>
    </recommendedName>
</protein>
<feature type="transmembrane region" description="Helical" evidence="6">
    <location>
        <begin position="288"/>
        <end position="306"/>
    </location>
</feature>
<dbReference type="InterPro" id="IPR026022">
    <property type="entry name" value="PhoU_dom"/>
</dbReference>
<feature type="transmembrane region" description="Helical" evidence="6">
    <location>
        <begin position="72"/>
        <end position="95"/>
    </location>
</feature>
<evidence type="ECO:0000313" key="9">
    <source>
        <dbReference type="Proteomes" id="UP000005713"/>
    </source>
</evidence>
<feature type="transmembrane region" description="Helical" evidence="6">
    <location>
        <begin position="6"/>
        <end position="29"/>
    </location>
</feature>
<feature type="domain" description="PhoU" evidence="7">
    <location>
        <begin position="346"/>
        <end position="426"/>
    </location>
</feature>
<feature type="transmembrane region" description="Helical" evidence="6">
    <location>
        <begin position="107"/>
        <end position="126"/>
    </location>
</feature>
<dbReference type="PANTHER" id="PTHR10010">
    <property type="entry name" value="SOLUTE CARRIER FAMILY 34 SODIUM PHOSPHATE , MEMBER 2-RELATED"/>
    <property type="match status" value="1"/>
</dbReference>
<keyword evidence="2" id="KW-1003">Cell membrane</keyword>
<dbReference type="Pfam" id="PF01895">
    <property type="entry name" value="PhoU"/>
    <property type="match status" value="1"/>
</dbReference>
<evidence type="ECO:0000313" key="8">
    <source>
        <dbReference type="EMBL" id="EBA05841.1"/>
    </source>
</evidence>
<dbReference type="Gene3D" id="1.20.58.220">
    <property type="entry name" value="Phosphate transport system protein phou homolog 2, domain 2"/>
    <property type="match status" value="1"/>
</dbReference>
<sequence>MERAGAPVIGFLIHLSAAVALLLWAVRLVRTGIERAFMTQVRQGLRRVCQNRLTAAMGGALAAMLMQSGTAVTLIASGFIASSAIAPAAALVLIVGAELGSALMARVLFLPIQSAIPVLVLAGVILNFRKHNHALKQAGRVLIGLALILLALGMIRAATAPIAANDIVRAIAAYLAGDLLSAWVLGALLAWSMHSSLAAVLTVASFAATGLTAGPVAAALVLGANFGGAIIPMTLLSGTGRDVRAVVTANTLARGSLAVAGLLALHIVETEALFPALEQGTRAVTLHILFNLALAVFVLPWPGLFLDISGHLVRSDPDAPQDDLSALDPDAVADPRLGIACARRELMRMGETVQAMLVQVKPLYRAWDAEAEARILRLEEAVDRMHFESKLYISRLRAGELSDSQSRQTLELVTVANGLEEAADRIAVNMLAIARKMHRKAVNFSGEGVSDLEKLHDVVCSNAQLAMGVLTTGNPDDARQLVAQKDEMRGLEQRLQERHLQRLQDRRSDSVASTNMHQECLRLLKQINTSFTYAAYPILEEAGAFLGSRLTRNA</sequence>
<feature type="transmembrane region" description="Helical" evidence="6">
    <location>
        <begin position="197"/>
        <end position="224"/>
    </location>
</feature>
<evidence type="ECO:0000256" key="5">
    <source>
        <dbReference type="ARBA" id="ARBA00023136"/>
    </source>
</evidence>
<evidence type="ECO:0000256" key="2">
    <source>
        <dbReference type="ARBA" id="ARBA00022475"/>
    </source>
</evidence>
<dbReference type="PANTHER" id="PTHR10010:SF39">
    <property type="entry name" value="PHOU DOMAIN-CONTAINING PROTEIN"/>
    <property type="match status" value="1"/>
</dbReference>
<keyword evidence="4 6" id="KW-1133">Transmembrane helix</keyword>
<dbReference type="Proteomes" id="UP000005713">
    <property type="component" value="Unassembled WGS sequence"/>
</dbReference>
<evidence type="ECO:0000259" key="7">
    <source>
        <dbReference type="Pfam" id="PF01895"/>
    </source>
</evidence>
<keyword evidence="9" id="KW-1185">Reference proteome</keyword>
<dbReference type="Pfam" id="PF02690">
    <property type="entry name" value="Na_Pi_cotrans"/>
    <property type="match status" value="1"/>
</dbReference>
<dbReference type="eggNOG" id="COG1283">
    <property type="taxonomic scope" value="Bacteria"/>
</dbReference>
<comment type="subcellular location">
    <subcellularLocation>
        <location evidence="1">Cell membrane</location>
        <topology evidence="1">Multi-pass membrane protein</topology>
    </subcellularLocation>
</comment>
<name>A3KAI2_SAGS3</name>
<dbReference type="InterPro" id="IPR003841">
    <property type="entry name" value="Na/Pi_transpt"/>
</dbReference>
<feature type="transmembrane region" description="Helical" evidence="6">
    <location>
        <begin position="171"/>
        <end position="191"/>
    </location>
</feature>
<feature type="transmembrane region" description="Helical" evidence="6">
    <location>
        <begin position="245"/>
        <end position="268"/>
    </location>
</feature>
<accession>A3KAI2</accession>
<gene>
    <name evidence="8" type="ORF">SSE37_22497</name>
</gene>
<feature type="transmembrane region" description="Helical" evidence="6">
    <location>
        <begin position="138"/>
        <end position="159"/>
    </location>
</feature>
<dbReference type="GO" id="GO:0044341">
    <property type="term" value="P:sodium-dependent phosphate transport"/>
    <property type="evidence" value="ECO:0007669"/>
    <property type="project" value="InterPro"/>
</dbReference>
<evidence type="ECO:0000256" key="1">
    <source>
        <dbReference type="ARBA" id="ARBA00004651"/>
    </source>
</evidence>
<evidence type="ECO:0000256" key="4">
    <source>
        <dbReference type="ARBA" id="ARBA00022989"/>
    </source>
</evidence>
<dbReference type="NCBIfam" id="NF037997">
    <property type="entry name" value="Na_Pi_symport"/>
    <property type="match status" value="1"/>
</dbReference>
<dbReference type="InterPro" id="IPR038078">
    <property type="entry name" value="PhoU-like_sf"/>
</dbReference>
<keyword evidence="5 6" id="KW-0472">Membrane</keyword>
<evidence type="ECO:0000256" key="3">
    <source>
        <dbReference type="ARBA" id="ARBA00022692"/>
    </source>
</evidence>
<dbReference type="GO" id="GO:0005886">
    <property type="term" value="C:plasma membrane"/>
    <property type="evidence" value="ECO:0007669"/>
    <property type="project" value="UniProtKB-SubCell"/>
</dbReference>
<dbReference type="AlphaFoldDB" id="A3KAI2"/>